<sequence length="270" mass="28179">MTARPAAGGGRWVTVAPERLATWIARFSERHGPVTAVAGVPVAGADGWEAVRLEGADGALAECRVPFPPLRLPAARVNGADRLGEAALVDGADGVDGRVAALLAHASRERTVGVLLVRLGGHAAGVFTGERLVVSKVGSRQVHGRSAAGGWSQQRFARRRDNQAAQALRAAAEVALRVLGPREADLDAVVLGGDRRAVDELREDRRLAPILALETGPFLTVPDPGFAVLRGTPSMFRAVRIRVVDPVMNPVVEPGAVDPGVVDPARDGAA</sequence>
<dbReference type="Proteomes" id="UP000674234">
    <property type="component" value="Unassembled WGS sequence"/>
</dbReference>
<dbReference type="RefSeq" id="WP_210154897.1">
    <property type="nucleotide sequence ID" value="NZ_JAFCNB010000003.1"/>
</dbReference>
<dbReference type="NCBIfam" id="NF041024">
    <property type="entry name" value="acVLRF1_NCBI"/>
    <property type="match status" value="1"/>
</dbReference>
<evidence type="ECO:0000313" key="2">
    <source>
        <dbReference type="EMBL" id="MBP2703593.1"/>
    </source>
</evidence>
<dbReference type="Gene3D" id="3.30.420.60">
    <property type="entry name" value="eRF1 domain 2"/>
    <property type="match status" value="1"/>
</dbReference>
<dbReference type="SUPFAM" id="SSF53137">
    <property type="entry name" value="Translational machinery components"/>
    <property type="match status" value="1"/>
</dbReference>
<keyword evidence="3" id="KW-1185">Reference proteome</keyword>
<evidence type="ECO:0000313" key="3">
    <source>
        <dbReference type="Proteomes" id="UP000674234"/>
    </source>
</evidence>
<dbReference type="InterPro" id="IPR040783">
    <property type="entry name" value="VLRF1"/>
</dbReference>
<dbReference type="EMBL" id="JAFCNB010000003">
    <property type="protein sequence ID" value="MBP2703593.1"/>
    <property type="molecule type" value="Genomic_DNA"/>
</dbReference>
<comment type="caution">
    <text evidence="2">The sequence shown here is derived from an EMBL/GenBank/DDBJ whole genome shotgun (WGS) entry which is preliminary data.</text>
</comment>
<name>A0A940WIU4_9ACTN</name>
<accession>A0A940WIU4</accession>
<gene>
    <name evidence="2" type="ORF">JOL79_07235</name>
</gene>
<dbReference type="AlphaFoldDB" id="A0A940WIU4"/>
<proteinExistence type="predicted"/>
<evidence type="ECO:0000259" key="1">
    <source>
        <dbReference type="Pfam" id="PF18859"/>
    </source>
</evidence>
<dbReference type="InterPro" id="IPR042226">
    <property type="entry name" value="eFR1_2_sf"/>
</dbReference>
<feature type="domain" description="Actinobacteria/chloroflexi VLRF1 release factor" evidence="1">
    <location>
        <begin position="110"/>
        <end position="242"/>
    </location>
</feature>
<protein>
    <recommendedName>
        <fullName evidence="1">Actinobacteria/chloroflexi VLRF1 release factor domain-containing protein</fullName>
    </recommendedName>
</protein>
<dbReference type="Pfam" id="PF18859">
    <property type="entry name" value="acVLRF1"/>
    <property type="match status" value="1"/>
</dbReference>
<organism evidence="2 3">
    <name type="scientific">Microbispora oryzae</name>
    <dbReference type="NCBI Taxonomy" id="2806554"/>
    <lineage>
        <taxon>Bacteria</taxon>
        <taxon>Bacillati</taxon>
        <taxon>Actinomycetota</taxon>
        <taxon>Actinomycetes</taxon>
        <taxon>Streptosporangiales</taxon>
        <taxon>Streptosporangiaceae</taxon>
        <taxon>Microbispora</taxon>
    </lineage>
</organism>
<reference evidence="2" key="1">
    <citation type="submission" date="2021-02" db="EMBL/GenBank/DDBJ databases">
        <title>Draft genome sequence of Microbispora sp. RL4-1S isolated from rice leaves in Thailand.</title>
        <authorList>
            <person name="Muangham S."/>
            <person name="Duangmal K."/>
        </authorList>
    </citation>
    <scope>NUCLEOTIDE SEQUENCE</scope>
    <source>
        <strain evidence="2">RL4-1S</strain>
    </source>
</reference>